<dbReference type="InterPro" id="IPR050570">
    <property type="entry name" value="Cell_wall_metabolism_enzyme"/>
</dbReference>
<dbReference type="Pfam" id="PF01551">
    <property type="entry name" value="Peptidase_M23"/>
    <property type="match status" value="1"/>
</dbReference>
<evidence type="ECO:0000313" key="4">
    <source>
        <dbReference type="EMBL" id="SDS17189.1"/>
    </source>
</evidence>
<sequence>MIRLRRDDRGTRRTPLLTGITLALGAALGVSTALAAGPAAAASDAGHGSGRMGPESARTVTVDPATGPDFEMPFTCGQSWTGSSRASHSPSAWTVDWNTPDDLGKPALASAPGVVTLTRSLTTSYGRYVVVDHGNGWTTLYAHLNAIVATVGQVVDQGDLIGYVGSSGGSTGPHLHFEERLGGAYFAPWFTRTRWIFGATAASGSCGDRPLAGDWDGDGKDEPGVWRPTATGGRFLLRAPAGKQTIAWGRAGDTPVVGDFDGDGTSQVGTRGLGSSSWQLRGRTGATATVAGLGTGSDAPLSGDWNGDGRAELGWYRWSSHTFVLRRTDGTLKSYVWGQTGEQPVVGDWDGNGADDLGVYRPTTGTWRLLTIGTSGTSSRTVTYGGPGELPVVGDWDGDGTDDLGTWRSTTAKFSQRLETSSGSRSTLVGFGLRRG</sequence>
<dbReference type="SUPFAM" id="SSF69318">
    <property type="entry name" value="Integrin alpha N-terminal domain"/>
    <property type="match status" value="1"/>
</dbReference>
<dbReference type="OrthoDB" id="1099523at2"/>
<gene>
    <name evidence="4" type="ORF">SAMN04488570_1291</name>
</gene>
<dbReference type="RefSeq" id="WP_091727426.1">
    <property type="nucleotide sequence ID" value="NZ_LT629757.1"/>
</dbReference>
<evidence type="ECO:0000313" key="5">
    <source>
        <dbReference type="Proteomes" id="UP000198859"/>
    </source>
</evidence>
<keyword evidence="5" id="KW-1185">Reference proteome</keyword>
<dbReference type="InterPro" id="IPR011055">
    <property type="entry name" value="Dup_hybrid_motif"/>
</dbReference>
<dbReference type="PROSITE" id="PS51318">
    <property type="entry name" value="TAT"/>
    <property type="match status" value="1"/>
</dbReference>
<feature type="domain" description="M23ase beta-sheet core" evidence="3">
    <location>
        <begin position="97"/>
        <end position="187"/>
    </location>
</feature>
<dbReference type="AlphaFoldDB" id="A0A1H1Q2I1"/>
<dbReference type="Gene3D" id="2.70.70.10">
    <property type="entry name" value="Glucose Permease (Domain IIA)"/>
    <property type="match status" value="1"/>
</dbReference>
<dbReference type="PANTHER" id="PTHR21666">
    <property type="entry name" value="PEPTIDASE-RELATED"/>
    <property type="match status" value="1"/>
</dbReference>
<accession>A0A1H1Q2I1</accession>
<dbReference type="STRING" id="642780.SAMN04488570_1291"/>
<dbReference type="CDD" id="cd12797">
    <property type="entry name" value="M23_peptidase"/>
    <property type="match status" value="1"/>
</dbReference>
<dbReference type="GO" id="GO:0004222">
    <property type="term" value="F:metalloendopeptidase activity"/>
    <property type="evidence" value="ECO:0007669"/>
    <property type="project" value="TreeGrafter"/>
</dbReference>
<feature type="region of interest" description="Disordered" evidence="1">
    <location>
        <begin position="41"/>
        <end position="60"/>
    </location>
</feature>
<dbReference type="InterPro" id="IPR016047">
    <property type="entry name" value="M23ase_b-sheet_dom"/>
</dbReference>
<proteinExistence type="predicted"/>
<protein>
    <submittedName>
        <fullName evidence="4">Peptidase family M23</fullName>
    </submittedName>
</protein>
<evidence type="ECO:0000256" key="2">
    <source>
        <dbReference type="SAM" id="SignalP"/>
    </source>
</evidence>
<dbReference type="EMBL" id="LT629757">
    <property type="protein sequence ID" value="SDS17189.1"/>
    <property type="molecule type" value="Genomic_DNA"/>
</dbReference>
<name>A0A1H1Q2I1_9ACTN</name>
<reference evidence="5" key="1">
    <citation type="submission" date="2016-10" db="EMBL/GenBank/DDBJ databases">
        <authorList>
            <person name="Varghese N."/>
            <person name="Submissions S."/>
        </authorList>
    </citation>
    <scope>NUCLEOTIDE SEQUENCE [LARGE SCALE GENOMIC DNA]</scope>
    <source>
        <strain evidence="5">DSM 22127</strain>
    </source>
</reference>
<feature type="signal peptide" evidence="2">
    <location>
        <begin position="1"/>
        <end position="35"/>
    </location>
</feature>
<dbReference type="SUPFAM" id="SSF51261">
    <property type="entry name" value="Duplicated hybrid motif"/>
    <property type="match status" value="1"/>
</dbReference>
<evidence type="ECO:0000259" key="3">
    <source>
        <dbReference type="Pfam" id="PF01551"/>
    </source>
</evidence>
<evidence type="ECO:0000256" key="1">
    <source>
        <dbReference type="SAM" id="MobiDB-lite"/>
    </source>
</evidence>
<dbReference type="InterPro" id="IPR006311">
    <property type="entry name" value="TAT_signal"/>
</dbReference>
<dbReference type="Proteomes" id="UP000198859">
    <property type="component" value="Chromosome I"/>
</dbReference>
<keyword evidence="2" id="KW-0732">Signal</keyword>
<organism evidence="4 5">
    <name type="scientific">Nocardioides scoriae</name>
    <dbReference type="NCBI Taxonomy" id="642780"/>
    <lineage>
        <taxon>Bacteria</taxon>
        <taxon>Bacillati</taxon>
        <taxon>Actinomycetota</taxon>
        <taxon>Actinomycetes</taxon>
        <taxon>Propionibacteriales</taxon>
        <taxon>Nocardioidaceae</taxon>
        <taxon>Nocardioides</taxon>
    </lineage>
</organism>
<dbReference type="InterPro" id="IPR028994">
    <property type="entry name" value="Integrin_alpha_N"/>
</dbReference>
<feature type="chain" id="PRO_5009257201" evidence="2">
    <location>
        <begin position="36"/>
        <end position="436"/>
    </location>
</feature>
<dbReference type="PANTHER" id="PTHR21666:SF270">
    <property type="entry name" value="MUREIN HYDROLASE ACTIVATOR ENVC"/>
    <property type="match status" value="1"/>
</dbReference>